<sequence>MAFGEYQRHAHGIALPVAPGRPQNGMALSCGGVDVTRDTASIRARVVPALKETAQGLASRL</sequence>
<accession>A0A158D025</accession>
<organism evidence="1 2">
    <name type="scientific">Caballeronia pedi</name>
    <dbReference type="NCBI Taxonomy" id="1777141"/>
    <lineage>
        <taxon>Bacteria</taxon>
        <taxon>Pseudomonadati</taxon>
        <taxon>Pseudomonadota</taxon>
        <taxon>Betaproteobacteria</taxon>
        <taxon>Burkholderiales</taxon>
        <taxon>Burkholderiaceae</taxon>
        <taxon>Caballeronia</taxon>
    </lineage>
</organism>
<comment type="caution">
    <text evidence="1">The sequence shown here is derived from an EMBL/GenBank/DDBJ whole genome shotgun (WGS) entry which is preliminary data.</text>
</comment>
<dbReference type="InterPro" id="IPR029016">
    <property type="entry name" value="GAF-like_dom_sf"/>
</dbReference>
<reference evidence="1" key="1">
    <citation type="submission" date="2016-01" db="EMBL/GenBank/DDBJ databases">
        <authorList>
            <person name="Peeters C."/>
        </authorList>
    </citation>
    <scope>NUCLEOTIDE SEQUENCE [LARGE SCALE GENOMIC DNA]</scope>
    <source>
        <strain evidence="1">LMG 29323</strain>
    </source>
</reference>
<dbReference type="Gene3D" id="3.30.450.40">
    <property type="match status" value="1"/>
</dbReference>
<name>A0A158D025_9BURK</name>
<protein>
    <submittedName>
        <fullName evidence="1">IclR family transcriptional regulator</fullName>
    </submittedName>
</protein>
<dbReference type="SUPFAM" id="SSF55781">
    <property type="entry name" value="GAF domain-like"/>
    <property type="match status" value="1"/>
</dbReference>
<evidence type="ECO:0000313" key="2">
    <source>
        <dbReference type="Proteomes" id="UP000054911"/>
    </source>
</evidence>
<dbReference type="AlphaFoldDB" id="A0A158D025"/>
<dbReference type="Proteomes" id="UP000054911">
    <property type="component" value="Unassembled WGS sequence"/>
</dbReference>
<dbReference type="EMBL" id="FCOE02000028">
    <property type="protein sequence ID" value="SAK87217.1"/>
    <property type="molecule type" value="Genomic_DNA"/>
</dbReference>
<evidence type="ECO:0000313" key="1">
    <source>
        <dbReference type="EMBL" id="SAK87217.1"/>
    </source>
</evidence>
<keyword evidence="2" id="KW-1185">Reference proteome</keyword>
<gene>
    <name evidence="1" type="ORF">AWB80_06020</name>
</gene>
<proteinExistence type="predicted"/>